<dbReference type="Proteomes" id="UP000248917">
    <property type="component" value="Unassembled WGS sequence"/>
</dbReference>
<keyword evidence="4" id="KW-1185">Reference proteome</keyword>
<dbReference type="Gene3D" id="3.40.50.1820">
    <property type="entry name" value="alpha/beta hydrolase"/>
    <property type="match status" value="1"/>
</dbReference>
<organism evidence="3 4">
    <name type="scientific">Algoriphagus aquaeductus</name>
    <dbReference type="NCBI Taxonomy" id="475299"/>
    <lineage>
        <taxon>Bacteria</taxon>
        <taxon>Pseudomonadati</taxon>
        <taxon>Bacteroidota</taxon>
        <taxon>Cytophagia</taxon>
        <taxon>Cytophagales</taxon>
        <taxon>Cyclobacteriaceae</taxon>
        <taxon>Algoriphagus</taxon>
    </lineage>
</organism>
<reference evidence="3 4" key="1">
    <citation type="submission" date="2018-06" db="EMBL/GenBank/DDBJ databases">
        <title>Genomic Encyclopedia of Archaeal and Bacterial Type Strains, Phase II (KMG-II): from individual species to whole genera.</title>
        <authorList>
            <person name="Goeker M."/>
        </authorList>
    </citation>
    <scope>NUCLEOTIDE SEQUENCE [LARGE SCALE GENOMIC DNA]</scope>
    <source>
        <strain evidence="3 4">T4</strain>
    </source>
</reference>
<dbReference type="InterPro" id="IPR049492">
    <property type="entry name" value="BD-FAE-like_dom"/>
</dbReference>
<dbReference type="PANTHER" id="PTHR48081">
    <property type="entry name" value="AB HYDROLASE SUPERFAMILY PROTEIN C4A8.06C"/>
    <property type="match status" value="1"/>
</dbReference>
<gene>
    <name evidence="3" type="ORF">CLV31_101141</name>
</gene>
<evidence type="ECO:0000256" key="1">
    <source>
        <dbReference type="ARBA" id="ARBA00022801"/>
    </source>
</evidence>
<name>A0A326RY67_9BACT</name>
<dbReference type="SUPFAM" id="SSF53474">
    <property type="entry name" value="alpha/beta-Hydrolases"/>
    <property type="match status" value="1"/>
</dbReference>
<protein>
    <submittedName>
        <fullName evidence="3">Carboxylesterase family protein</fullName>
    </submittedName>
</protein>
<dbReference type="Pfam" id="PF20434">
    <property type="entry name" value="BD-FAE"/>
    <property type="match status" value="1"/>
</dbReference>
<dbReference type="EMBL" id="QKTX01000001">
    <property type="protein sequence ID" value="PZV87269.1"/>
    <property type="molecule type" value="Genomic_DNA"/>
</dbReference>
<comment type="caution">
    <text evidence="3">The sequence shown here is derived from an EMBL/GenBank/DDBJ whole genome shotgun (WGS) entry which is preliminary data.</text>
</comment>
<dbReference type="InterPro" id="IPR050300">
    <property type="entry name" value="GDXG_lipolytic_enzyme"/>
</dbReference>
<accession>A0A326RY67</accession>
<dbReference type="RefSeq" id="WP_111390958.1">
    <property type="nucleotide sequence ID" value="NZ_QKTX01000001.1"/>
</dbReference>
<feature type="domain" description="BD-FAE-like" evidence="2">
    <location>
        <begin position="52"/>
        <end position="155"/>
    </location>
</feature>
<dbReference type="AlphaFoldDB" id="A0A326RY67"/>
<dbReference type="InterPro" id="IPR029058">
    <property type="entry name" value="AB_hydrolase_fold"/>
</dbReference>
<proteinExistence type="predicted"/>
<keyword evidence="1" id="KW-0378">Hydrolase</keyword>
<sequence>MKKSLVFLQFVNFLVFGSHAQSRVEKETFVYAEKDGASLHLDKYVNKDVLFEGEKPVLIYVHGGGFSVGNRVNALQIQYAKHFTEQGFVSILMDYRLGITPGLEAGQDEIMHAVSIATSDLIDATAFILKHAEEWGIDPDKIIISGGSAGAITCLNAVYEISSEGEGSKHLPQDFNYAGVISHAGAVIVSQDSLIWKRTPSPMLLMHGNKDMQVPFDSYSIEGNLYAGSNYISKQLREMNAPFWLYEEDQADHIVALKPLQYNFSEIDAFIEKFVMKGHKASVHTVWKDEKPGTMDAMMELVPLYLIGWGKTDEEVAN</sequence>
<evidence type="ECO:0000313" key="4">
    <source>
        <dbReference type="Proteomes" id="UP000248917"/>
    </source>
</evidence>
<dbReference type="OrthoDB" id="9815425at2"/>
<dbReference type="GO" id="GO:0016787">
    <property type="term" value="F:hydrolase activity"/>
    <property type="evidence" value="ECO:0007669"/>
    <property type="project" value="UniProtKB-KW"/>
</dbReference>
<evidence type="ECO:0000259" key="2">
    <source>
        <dbReference type="Pfam" id="PF20434"/>
    </source>
</evidence>
<evidence type="ECO:0000313" key="3">
    <source>
        <dbReference type="EMBL" id="PZV87269.1"/>
    </source>
</evidence>